<name>A0AAX3LT20_9RHOB</name>
<evidence type="ECO:0000313" key="1">
    <source>
        <dbReference type="EMBL" id="WCE71426.1"/>
    </source>
</evidence>
<evidence type="ECO:0000313" key="2">
    <source>
        <dbReference type="Proteomes" id="UP001210770"/>
    </source>
</evidence>
<gene>
    <name evidence="1" type="ORF">PL336_06215</name>
</gene>
<proteinExistence type="predicted"/>
<reference evidence="1" key="1">
    <citation type="submission" date="2023-01" db="EMBL/GenBank/DDBJ databases">
        <title>Comparative genomic analysis of cold water coral derived Sulfitobacter faviae: insights into their metabolism and habitat adaptation.</title>
        <authorList>
            <person name="Guo Y."/>
            <person name="Lin S."/>
            <person name="Huang Z."/>
            <person name="Tang K."/>
            <person name="Wang X."/>
        </authorList>
    </citation>
    <scope>NUCLEOTIDE SEQUENCE</scope>
    <source>
        <strain evidence="1">SCSIO W_1865</strain>
    </source>
</reference>
<protein>
    <submittedName>
        <fullName evidence="1">Uncharacterized protein</fullName>
    </submittedName>
</protein>
<dbReference type="AlphaFoldDB" id="A0AAX3LT20"/>
<dbReference type="EMBL" id="CP116423">
    <property type="protein sequence ID" value="WCE71426.1"/>
    <property type="molecule type" value="Genomic_DNA"/>
</dbReference>
<dbReference type="Proteomes" id="UP001210770">
    <property type="component" value="Chromosome"/>
</dbReference>
<dbReference type="RefSeq" id="WP_271689601.1">
    <property type="nucleotide sequence ID" value="NZ_CP116423.1"/>
</dbReference>
<accession>A0AAX3LT20</accession>
<sequence>MPSRSTAPETLGPITSLNAGDILRRKRSYDPVTVGHPSDECPVTLTICDARFHSVQYARDFGRVEAMVEVTYTCHPAAMPQRVHLRTNVPLRPAGQRQELRRRLIQSAVTLSTLLNRLNGGDTTLRAA</sequence>
<organism evidence="1 2">
    <name type="scientific">Sulfitobacter faviae</name>
    <dbReference type="NCBI Taxonomy" id="1775881"/>
    <lineage>
        <taxon>Bacteria</taxon>
        <taxon>Pseudomonadati</taxon>
        <taxon>Pseudomonadota</taxon>
        <taxon>Alphaproteobacteria</taxon>
        <taxon>Rhodobacterales</taxon>
        <taxon>Roseobacteraceae</taxon>
        <taxon>Sulfitobacter</taxon>
    </lineage>
</organism>